<name>A0A0E9WYP6_ANGAN</name>
<dbReference type="Proteomes" id="UP001044222">
    <property type="component" value="Unassembled WGS sequence"/>
</dbReference>
<sequence>MAEADDLRNFNELRQKYIHSIAQNIGEARTLMIKLNSNLQAWTERTGELEHLAKVWATFQNRLACVSAVLGDVEEDRTETGIVSPTSSDAQTGAEDG</sequence>
<feature type="compositionally biased region" description="Polar residues" evidence="1">
    <location>
        <begin position="81"/>
        <end position="91"/>
    </location>
</feature>
<dbReference type="AlphaFoldDB" id="A0A0E9WYP6"/>
<dbReference type="EMBL" id="JAFIRN010000003">
    <property type="protein sequence ID" value="KAG5851976.1"/>
    <property type="molecule type" value="Genomic_DNA"/>
</dbReference>
<reference evidence="2" key="2">
    <citation type="journal article" date="2015" name="Fish Shellfish Immunol.">
        <title>Early steps in the European eel (Anguilla anguilla)-Vibrio vulnificus interaction in the gills: Role of the RtxA13 toxin.</title>
        <authorList>
            <person name="Callol A."/>
            <person name="Pajuelo D."/>
            <person name="Ebbesson L."/>
            <person name="Teles M."/>
            <person name="MacKenzie S."/>
            <person name="Amaro C."/>
        </authorList>
    </citation>
    <scope>NUCLEOTIDE SEQUENCE</scope>
</reference>
<reference evidence="3" key="3">
    <citation type="submission" date="2021-01" db="EMBL/GenBank/DDBJ databases">
        <title>A chromosome-scale assembly of European eel, Anguilla anguilla.</title>
        <authorList>
            <person name="Henkel C."/>
            <person name="Jong-Raadsen S.A."/>
            <person name="Dufour S."/>
            <person name="Weltzien F.-A."/>
            <person name="Palstra A.P."/>
            <person name="Pelster B."/>
            <person name="Spaink H.P."/>
            <person name="Van Den Thillart G.E."/>
            <person name="Jansen H."/>
            <person name="Zahm M."/>
            <person name="Klopp C."/>
            <person name="Cedric C."/>
            <person name="Louis A."/>
            <person name="Berthelot C."/>
            <person name="Parey E."/>
            <person name="Roest Crollius H."/>
            <person name="Montfort J."/>
            <person name="Robinson-Rechavi M."/>
            <person name="Bucao C."/>
            <person name="Bouchez O."/>
            <person name="Gislard M."/>
            <person name="Lluch J."/>
            <person name="Milhes M."/>
            <person name="Lampietro C."/>
            <person name="Lopez Roques C."/>
            <person name="Donnadieu C."/>
            <person name="Braasch I."/>
            <person name="Desvignes T."/>
            <person name="Postlethwait J."/>
            <person name="Bobe J."/>
            <person name="Guiguen Y."/>
            <person name="Dirks R."/>
        </authorList>
    </citation>
    <scope>NUCLEOTIDE SEQUENCE</scope>
    <source>
        <strain evidence="3">Tag_6206</strain>
        <tissue evidence="3">Liver</tissue>
    </source>
</reference>
<dbReference type="EMBL" id="GBXM01014004">
    <property type="protein sequence ID" value="JAH94573.1"/>
    <property type="molecule type" value="Transcribed_RNA"/>
</dbReference>
<keyword evidence="4" id="KW-1185">Reference proteome</keyword>
<evidence type="ECO:0000313" key="2">
    <source>
        <dbReference type="EMBL" id="JAH94573.1"/>
    </source>
</evidence>
<proteinExistence type="predicted"/>
<evidence type="ECO:0000313" key="3">
    <source>
        <dbReference type="EMBL" id="KAG5851976.1"/>
    </source>
</evidence>
<reference evidence="2" key="1">
    <citation type="submission" date="2014-11" db="EMBL/GenBank/DDBJ databases">
        <authorList>
            <person name="Amaro Gonzalez C."/>
        </authorList>
    </citation>
    <scope>NUCLEOTIDE SEQUENCE</scope>
</reference>
<gene>
    <name evidence="3" type="ORF">ANANG_G00057560</name>
</gene>
<feature type="region of interest" description="Disordered" evidence="1">
    <location>
        <begin position="76"/>
        <end position="97"/>
    </location>
</feature>
<protein>
    <submittedName>
        <fullName evidence="2">Uncharacterized protein</fullName>
    </submittedName>
</protein>
<accession>A0A0E9WYP6</accession>
<evidence type="ECO:0000256" key="1">
    <source>
        <dbReference type="SAM" id="MobiDB-lite"/>
    </source>
</evidence>
<evidence type="ECO:0000313" key="4">
    <source>
        <dbReference type="Proteomes" id="UP001044222"/>
    </source>
</evidence>
<organism evidence="2">
    <name type="scientific">Anguilla anguilla</name>
    <name type="common">European freshwater eel</name>
    <name type="synonym">Muraena anguilla</name>
    <dbReference type="NCBI Taxonomy" id="7936"/>
    <lineage>
        <taxon>Eukaryota</taxon>
        <taxon>Metazoa</taxon>
        <taxon>Chordata</taxon>
        <taxon>Craniata</taxon>
        <taxon>Vertebrata</taxon>
        <taxon>Euteleostomi</taxon>
        <taxon>Actinopterygii</taxon>
        <taxon>Neopterygii</taxon>
        <taxon>Teleostei</taxon>
        <taxon>Anguilliformes</taxon>
        <taxon>Anguillidae</taxon>
        <taxon>Anguilla</taxon>
    </lineage>
</organism>